<proteinExistence type="predicted"/>
<feature type="transmembrane region" description="Helical" evidence="1">
    <location>
        <begin position="209"/>
        <end position="229"/>
    </location>
</feature>
<dbReference type="Proteomes" id="UP000199392">
    <property type="component" value="Unassembled WGS sequence"/>
</dbReference>
<sequence length="454" mass="47214">MTTGIAARPFSGVEGPGRAALALAALCSAAGQLTGWQELLWLGLLALASFVACDWIRVRSSGRTVMALALTLSAVTAALLPAARPVILSAATQGLGFTALLVALATLRPAMQRSRLLAQAAAWLIGRPRGQRYASVTYGGHGLALIFNVGVLQLIGDILAAARLDFARHPTARHLLMATMRGSAAIALWSPLAMGFAVVTSSFAKLDPLAYIALGMALALVLLGTGCLLPRHDRAETLDLPSDGNARAMALLLLGALTLLATTSALYLFAGLSFLTATTLVVPVFALVWIRLEPDADGARAAPAALASRLSDLRNEMFIFAGSTVIGALAALLFTLYGPQSIIAFDSPLMPVAVLLTIWGLSVISTPPSIPVILIAQLMATSPLAQGHALSLAMALSAGWSLGMMVSPVSATLLLSARIAGEPARRIAWDWNRAYTAIAVPLTSAALALTYLLE</sequence>
<feature type="transmembrane region" description="Helical" evidence="1">
    <location>
        <begin position="183"/>
        <end position="203"/>
    </location>
</feature>
<evidence type="ECO:0000313" key="2">
    <source>
        <dbReference type="EMBL" id="SFT23779.1"/>
    </source>
</evidence>
<accession>A0A1I6WCR1</accession>
<feature type="transmembrane region" description="Helical" evidence="1">
    <location>
        <begin position="434"/>
        <end position="453"/>
    </location>
</feature>
<dbReference type="RefSeq" id="WP_092430401.1">
    <property type="nucleotide sequence ID" value="NZ_FNCL01000019.1"/>
</dbReference>
<feature type="transmembrane region" description="Helical" evidence="1">
    <location>
        <begin position="63"/>
        <end position="80"/>
    </location>
</feature>
<gene>
    <name evidence="2" type="ORF">SAMN04488050_11841</name>
</gene>
<feature type="transmembrane region" description="Helical" evidence="1">
    <location>
        <begin position="39"/>
        <end position="56"/>
    </location>
</feature>
<protein>
    <submittedName>
        <fullName evidence="2">Uncharacterized protein</fullName>
    </submittedName>
</protein>
<keyword evidence="3" id="KW-1185">Reference proteome</keyword>
<keyword evidence="1" id="KW-0812">Transmembrane</keyword>
<organism evidence="2 3">
    <name type="scientific">Alloyangia pacifica</name>
    <dbReference type="NCBI Taxonomy" id="311180"/>
    <lineage>
        <taxon>Bacteria</taxon>
        <taxon>Pseudomonadati</taxon>
        <taxon>Pseudomonadota</taxon>
        <taxon>Alphaproteobacteria</taxon>
        <taxon>Rhodobacterales</taxon>
        <taxon>Roseobacteraceae</taxon>
        <taxon>Alloyangia</taxon>
    </lineage>
</organism>
<evidence type="ECO:0000256" key="1">
    <source>
        <dbReference type="SAM" id="Phobius"/>
    </source>
</evidence>
<dbReference type="EMBL" id="FOZW01000018">
    <property type="protein sequence ID" value="SFT23779.1"/>
    <property type="molecule type" value="Genomic_DNA"/>
</dbReference>
<reference evidence="3" key="1">
    <citation type="submission" date="2016-10" db="EMBL/GenBank/DDBJ databases">
        <authorList>
            <person name="Varghese N."/>
            <person name="Submissions S."/>
        </authorList>
    </citation>
    <scope>NUCLEOTIDE SEQUENCE [LARGE SCALE GENOMIC DNA]</scope>
    <source>
        <strain evidence="3">DSM 26894</strain>
    </source>
</reference>
<keyword evidence="1" id="KW-0472">Membrane</keyword>
<feature type="transmembrane region" description="Helical" evidence="1">
    <location>
        <begin position="358"/>
        <end position="380"/>
    </location>
</feature>
<dbReference type="OrthoDB" id="7832851at2"/>
<dbReference type="STRING" id="311180.SAMN04488050_11841"/>
<evidence type="ECO:0000313" key="3">
    <source>
        <dbReference type="Proteomes" id="UP000199392"/>
    </source>
</evidence>
<keyword evidence="1" id="KW-1133">Transmembrane helix</keyword>
<feature type="transmembrane region" description="Helical" evidence="1">
    <location>
        <begin position="392"/>
        <end position="414"/>
    </location>
</feature>
<feature type="transmembrane region" description="Helical" evidence="1">
    <location>
        <begin position="318"/>
        <end position="338"/>
    </location>
</feature>
<dbReference type="AlphaFoldDB" id="A0A1I6WCR1"/>
<feature type="transmembrane region" description="Helical" evidence="1">
    <location>
        <begin position="250"/>
        <end position="268"/>
    </location>
</feature>
<name>A0A1I6WCR1_9RHOB</name>